<evidence type="ECO:0000256" key="6">
    <source>
        <dbReference type="SAM" id="MobiDB-lite"/>
    </source>
</evidence>
<dbReference type="GO" id="GO:0031380">
    <property type="term" value="C:nuclear RNA-directed RNA polymerase complex"/>
    <property type="evidence" value="ECO:0007669"/>
    <property type="project" value="TreeGrafter"/>
</dbReference>
<dbReference type="InterPro" id="IPR041679">
    <property type="entry name" value="DNA2/NAM7-like_C"/>
</dbReference>
<evidence type="ECO:0000259" key="8">
    <source>
        <dbReference type="SMART" id="SM00438"/>
    </source>
</evidence>
<reference evidence="9" key="1">
    <citation type="submission" date="2022-11" db="UniProtKB">
        <authorList>
            <consortium name="EnsemblMetazoa"/>
        </authorList>
    </citation>
    <scope>IDENTIFICATION</scope>
</reference>
<keyword evidence="3" id="KW-0863">Zinc-finger</keyword>
<feature type="domain" description="NF-X1-type" evidence="8">
    <location>
        <begin position="1360"/>
        <end position="1382"/>
    </location>
</feature>
<dbReference type="GeneID" id="119739541"/>
<dbReference type="SUPFAM" id="SSF52540">
    <property type="entry name" value="P-loop containing nucleoside triphosphate hydrolases"/>
    <property type="match status" value="1"/>
</dbReference>
<dbReference type="InterPro" id="IPR047187">
    <property type="entry name" value="SF1_C_Upf1"/>
</dbReference>
<feature type="domain" description="AAA+ ATPase" evidence="7">
    <location>
        <begin position="658"/>
        <end position="1059"/>
    </location>
</feature>
<organism evidence="9 10">
    <name type="scientific">Patiria miniata</name>
    <name type="common">Bat star</name>
    <name type="synonym">Asterina miniata</name>
    <dbReference type="NCBI Taxonomy" id="46514"/>
    <lineage>
        <taxon>Eukaryota</taxon>
        <taxon>Metazoa</taxon>
        <taxon>Echinodermata</taxon>
        <taxon>Eleutherozoa</taxon>
        <taxon>Asterozoa</taxon>
        <taxon>Asteroidea</taxon>
        <taxon>Valvatacea</taxon>
        <taxon>Valvatida</taxon>
        <taxon>Asterinidae</taxon>
        <taxon>Patiria</taxon>
    </lineage>
</organism>
<dbReference type="CDD" id="cd18808">
    <property type="entry name" value="SF1_C_Upf1"/>
    <property type="match status" value="1"/>
</dbReference>
<feature type="domain" description="NF-X1-type" evidence="8">
    <location>
        <begin position="1569"/>
        <end position="1603"/>
    </location>
</feature>
<dbReference type="InterPro" id="IPR057373">
    <property type="entry name" value="ZNFX1"/>
</dbReference>
<feature type="domain" description="NF-X1-type" evidence="8">
    <location>
        <begin position="1303"/>
        <end position="1329"/>
    </location>
</feature>
<feature type="coiled-coil region" evidence="5">
    <location>
        <begin position="946"/>
        <end position="973"/>
    </location>
</feature>
<dbReference type="SMART" id="SM00438">
    <property type="entry name" value="ZnF_NFX"/>
    <property type="match status" value="7"/>
</dbReference>
<dbReference type="EnsemblMetazoa" id="XM_038214520.1">
    <property type="protein sequence ID" value="XP_038070448.1"/>
    <property type="gene ID" value="LOC119739541"/>
</dbReference>
<feature type="domain" description="NF-X1-type" evidence="8">
    <location>
        <begin position="1747"/>
        <end position="1768"/>
    </location>
</feature>
<evidence type="ECO:0000256" key="2">
    <source>
        <dbReference type="ARBA" id="ARBA00022737"/>
    </source>
</evidence>
<keyword evidence="4" id="KW-0862">Zinc</keyword>
<feature type="domain" description="NF-X1-type" evidence="8">
    <location>
        <begin position="1717"/>
        <end position="1730"/>
    </location>
</feature>
<keyword evidence="5" id="KW-0175">Coiled coil</keyword>
<evidence type="ECO:0000256" key="4">
    <source>
        <dbReference type="ARBA" id="ARBA00022833"/>
    </source>
</evidence>
<dbReference type="GO" id="GO:0031048">
    <property type="term" value="P:regulatory ncRNA-mediated heterochromatin formation"/>
    <property type="evidence" value="ECO:0007669"/>
    <property type="project" value="TreeGrafter"/>
</dbReference>
<dbReference type="FunFam" id="3.40.50.300:FF:000742">
    <property type="entry name" value="NFX1-type zinc finger-containing protein 1"/>
    <property type="match status" value="1"/>
</dbReference>
<keyword evidence="10" id="KW-1185">Reference proteome</keyword>
<dbReference type="Pfam" id="PF13086">
    <property type="entry name" value="AAA_11"/>
    <property type="match status" value="1"/>
</dbReference>
<sequence length="1980" mass="225868">MRDTMSRTEARRRPRTPRHPQEDTGGSEDAEASKPGGENKPPVRGSRLAHSGARPKTATRGGRPGERQKPRSQDHGQRRDFMRKDGDKPGHGRRVDEGADLRRQQSSKTTAKARNRGKGDHEKAARGKGGLGSSTTTEADASEKSTHSTNKTPYEVKRKAKTPPFTDQELQRFMEEEATDVLSQLVKRNEACQSLLNQDEFSDHTLLLTVRVLSCLSYIDPVSEFTYIKELNVVLSMIESSSFLSKHLTRYLVSLPVKEEEETCSLKEEGPTNTDLCLILKLLQLFLQHKPGSYFDVSGALILLERVATTGRLVVDLQQLKTSYNLVEQTQKTAKQRALEKPPPNNFRDIPIFPESRELRQITKPFLRKNIIKGRYESVEHYLDVQFRLLREDFVAPLREGVNEFLSDTSSRPQDIRIYNNVFIRSRTMGENGFVYTLNFDIRPLKRVRWEASKRLLYGSFICLTRDRFQTILCATVENRDTKALEKGLIEVRFLTDAALTKGPFVMAESAAYFEAYRHVLQGLQQMNDLNFPFKRYIVDVAPSVDPPAYLIDNEDTWYDLRLLADEIFNACWGARKVYQQESSDNSDDFDAVFDEYGPENWSGEENWVVSVTPDIKLNPDIPLATVSVPILKLETWPSAEELHLDESQKAALQTALTKEFAIIQGPPGTGKTYIGLKIIQLLLENDSWKLHSESPILVVCYTNHALDQFLEGIIAFGEDNVVRVGSRSSSEVLEPRNLSRLRRERPRLNINRDEKRALHDAEDEIQKSLVKLDIPTKVLLNVDALKNYMTHGEYKALSLLRHELMNQRNAQAEKLLNWLNVVEFEDEDNTEFSGHNQPKQEGGERIDVEDEGRRIQWERQIGDRHGRQTREQRRQRLREETFRENAAYPPQCIKRCGKYHRNLPLVELQKPDVMTDEEASGVERVWSLMIWDRWRLYRLWVRKYIQDHESQLEEHRQQYEELSKKVQDLYVQEDLAILLDANVIGMTTTGAAKCRAVLQRLCPSIVVVEEAAEVLEAHIITTLTEECQHLILIGDHQQLKPNPTVYRLAKQFNLDTSLFERMINNGMPCRSLTHQHRMRPEISNLMKKHFYRNLYDDQSVLKMDNVKGVTHNMFFIDHRHLEDEVDDDRTKSNQYEAEVLVELCKYLLHQGYERSQITILTTYTGQLFCFRRLMDKATFKGVRVCVVDNFQGEENDIILLSLVRSNEEGTIGFLRTSNRVCVALSRARMGFYCIGNGSILKKTQIWQDILATLEAEDRFGASLPLVCQNHPNKITEVTTPGDFKAKVPSGGCGGPCEYRLACGHVCTSLCHPYDPDHVDYECDKPCTQLCKRGEHPCPLRCYQECRPCQKWVQKTMFDCGHTIRVHCHEFDVITCTEPCQRTFADCDHRCPRTCGQSCPHQICPEPCEKTLSCDHPCTKSCGQSCKVYCRVKVKKILPKCGHEVLMACGERAEDFNCHTQVAKTLPRCGHRAVMHCFKDPSSVECKERCEKKLECGHQCPKSCWEPCGLSWMCSFPCEKILACGHQCPNECRMHCPREKSDDALISSSRFVALYSMFCREKCGNTLACGHVCPNKCGEPCPGPEMDRCDKRQFRNIWTKCKKIVKKKLPSCDHLVEVWCHEDVSSVACIRKCEKKLPCGHSCSNKCSEPCPGQFGYLNRPRANKRQGKQRPPSERCEVIVKKALPCGHSTKNMPCWKAESAANKSCDKPCSTALGCGHRCTGNCDSCKQGTQHKPCPKSCNRQLLCGHNCTDSCSSCCSPDCRRCREDLRQGSSQDLTAPSPCKHNFTHQHLKTKACVRPCNQKLPCKHPCIGVCGEPCPPFCNVCDTKSVRSNLPKGQFHPRDMYIYLPDCKHLCQMRSLDKTVAAVKNTLERGCFQIGSILCQKCKVPIRRCTRYNVILKVISDSVEAVRGQCLGKRRKTFGIRSGLVLRTSLGASASMSFEVGRWMRCRHGHVFLRDQDGGDDDAQEPLCPRCPHE</sequence>
<evidence type="ECO:0008006" key="11">
    <source>
        <dbReference type="Google" id="ProtNLM"/>
    </source>
</evidence>
<name>A0A914B3F1_PATMI</name>
<feature type="region of interest" description="Disordered" evidence="6">
    <location>
        <begin position="830"/>
        <end position="849"/>
    </location>
</feature>
<accession>A0A914B3F1</accession>
<dbReference type="GO" id="GO:0008270">
    <property type="term" value="F:zinc ion binding"/>
    <property type="evidence" value="ECO:0007669"/>
    <property type="project" value="UniProtKB-KW"/>
</dbReference>
<dbReference type="InterPro" id="IPR000967">
    <property type="entry name" value="Znf_NFX1"/>
</dbReference>
<feature type="domain" description="NF-X1-type" evidence="8">
    <location>
        <begin position="1414"/>
        <end position="1432"/>
    </location>
</feature>
<dbReference type="RefSeq" id="XP_038070448.1">
    <property type="nucleotide sequence ID" value="XM_038214520.1"/>
</dbReference>
<dbReference type="InterPro" id="IPR027417">
    <property type="entry name" value="P-loop_NTPase"/>
</dbReference>
<evidence type="ECO:0000259" key="7">
    <source>
        <dbReference type="SMART" id="SM00382"/>
    </source>
</evidence>
<dbReference type="Gene3D" id="3.40.50.300">
    <property type="entry name" value="P-loop containing nucleotide triphosphate hydrolases"/>
    <property type="match status" value="3"/>
</dbReference>
<dbReference type="Proteomes" id="UP000887568">
    <property type="component" value="Unplaced"/>
</dbReference>
<dbReference type="SMART" id="SM00382">
    <property type="entry name" value="AAA"/>
    <property type="match status" value="1"/>
</dbReference>
<dbReference type="PANTHER" id="PTHR10887">
    <property type="entry name" value="DNA2/NAM7 HELICASE FAMILY"/>
    <property type="match status" value="1"/>
</dbReference>
<feature type="domain" description="NF-X1-type" evidence="8">
    <location>
        <begin position="1612"/>
        <end position="1635"/>
    </location>
</feature>
<protein>
    <recommendedName>
        <fullName evidence="11">NFX1-type zinc finger-containing protein 1</fullName>
    </recommendedName>
</protein>
<dbReference type="GO" id="GO:0004386">
    <property type="term" value="F:helicase activity"/>
    <property type="evidence" value="ECO:0007669"/>
    <property type="project" value="InterPro"/>
</dbReference>
<dbReference type="PANTHER" id="PTHR10887:SF341">
    <property type="entry name" value="NFX1-TYPE ZINC FINGER-CONTAINING PROTEIN 1"/>
    <property type="match status" value="1"/>
</dbReference>
<feature type="region of interest" description="Disordered" evidence="6">
    <location>
        <begin position="1"/>
        <end position="166"/>
    </location>
</feature>
<keyword evidence="2" id="KW-0677">Repeat</keyword>
<dbReference type="Pfam" id="PF13087">
    <property type="entry name" value="AAA_12"/>
    <property type="match status" value="1"/>
</dbReference>
<dbReference type="InterPro" id="IPR003593">
    <property type="entry name" value="AAA+_ATPase"/>
</dbReference>
<evidence type="ECO:0000313" key="9">
    <source>
        <dbReference type="EnsemblMetazoa" id="XP_038070448.1"/>
    </source>
</evidence>
<dbReference type="InterPro" id="IPR041677">
    <property type="entry name" value="DNA2/NAM7_AAA_11"/>
</dbReference>
<dbReference type="Pfam" id="PF25396">
    <property type="entry name" value="ZNFX1"/>
    <property type="match status" value="1"/>
</dbReference>
<dbReference type="OrthoDB" id="2423195at2759"/>
<evidence type="ECO:0000256" key="1">
    <source>
        <dbReference type="ARBA" id="ARBA00022723"/>
    </source>
</evidence>
<feature type="compositionally biased region" description="Basic and acidic residues" evidence="6">
    <location>
        <begin position="63"/>
        <end position="103"/>
    </location>
</feature>
<dbReference type="OMA" id="CTEKCEW"/>
<evidence type="ECO:0000313" key="10">
    <source>
        <dbReference type="Proteomes" id="UP000887568"/>
    </source>
</evidence>
<evidence type="ECO:0000256" key="5">
    <source>
        <dbReference type="SAM" id="Coils"/>
    </source>
</evidence>
<evidence type="ECO:0000256" key="3">
    <source>
        <dbReference type="ARBA" id="ARBA00022771"/>
    </source>
</evidence>
<feature type="compositionally biased region" description="Basic and acidic residues" evidence="6">
    <location>
        <begin position="1"/>
        <end position="11"/>
    </location>
</feature>
<dbReference type="InterPro" id="IPR045055">
    <property type="entry name" value="DNA2/NAM7-like"/>
</dbReference>
<proteinExistence type="predicted"/>
<keyword evidence="1" id="KW-0479">Metal-binding</keyword>